<name>A0A0E9S4I2_ANGAN</name>
<dbReference type="AlphaFoldDB" id="A0A0E9S4I2"/>
<proteinExistence type="predicted"/>
<accession>A0A0E9S4I2</accession>
<protein>
    <submittedName>
        <fullName evidence="1">Uncharacterized protein</fullName>
    </submittedName>
</protein>
<reference evidence="1" key="2">
    <citation type="journal article" date="2015" name="Fish Shellfish Immunol.">
        <title>Early steps in the European eel (Anguilla anguilla)-Vibrio vulnificus interaction in the gills: Role of the RtxA13 toxin.</title>
        <authorList>
            <person name="Callol A."/>
            <person name="Pajuelo D."/>
            <person name="Ebbesson L."/>
            <person name="Teles M."/>
            <person name="MacKenzie S."/>
            <person name="Amaro C."/>
        </authorList>
    </citation>
    <scope>NUCLEOTIDE SEQUENCE</scope>
</reference>
<sequence length="37" mass="4302">MVTSVTRPGQNLVYGWIGRPMIELHNSANQWFNFVTH</sequence>
<evidence type="ECO:0000313" key="1">
    <source>
        <dbReference type="EMBL" id="JAH36309.1"/>
    </source>
</evidence>
<dbReference type="EMBL" id="GBXM01072268">
    <property type="protein sequence ID" value="JAH36309.1"/>
    <property type="molecule type" value="Transcribed_RNA"/>
</dbReference>
<reference evidence="1" key="1">
    <citation type="submission" date="2014-11" db="EMBL/GenBank/DDBJ databases">
        <authorList>
            <person name="Amaro Gonzalez C."/>
        </authorList>
    </citation>
    <scope>NUCLEOTIDE SEQUENCE</scope>
</reference>
<organism evidence="1">
    <name type="scientific">Anguilla anguilla</name>
    <name type="common">European freshwater eel</name>
    <name type="synonym">Muraena anguilla</name>
    <dbReference type="NCBI Taxonomy" id="7936"/>
    <lineage>
        <taxon>Eukaryota</taxon>
        <taxon>Metazoa</taxon>
        <taxon>Chordata</taxon>
        <taxon>Craniata</taxon>
        <taxon>Vertebrata</taxon>
        <taxon>Euteleostomi</taxon>
        <taxon>Actinopterygii</taxon>
        <taxon>Neopterygii</taxon>
        <taxon>Teleostei</taxon>
        <taxon>Anguilliformes</taxon>
        <taxon>Anguillidae</taxon>
        <taxon>Anguilla</taxon>
    </lineage>
</organism>